<dbReference type="EMBL" id="QGHC01000008">
    <property type="protein sequence ID" value="PWK85761.1"/>
    <property type="molecule type" value="Genomic_DNA"/>
</dbReference>
<comment type="caution">
    <text evidence="5">The sequence shown here is derived from an EMBL/GenBank/DDBJ whole genome shotgun (WGS) entry which is preliminary data.</text>
</comment>
<dbReference type="Gene3D" id="1.10.490.10">
    <property type="entry name" value="Globins"/>
    <property type="match status" value="1"/>
</dbReference>
<dbReference type="OrthoDB" id="25954at2"/>
<evidence type="ECO:0000313" key="5">
    <source>
        <dbReference type="EMBL" id="PWK85761.1"/>
    </source>
</evidence>
<dbReference type="GO" id="GO:0020037">
    <property type="term" value="F:heme binding"/>
    <property type="evidence" value="ECO:0007669"/>
    <property type="project" value="InterPro"/>
</dbReference>
<dbReference type="CDD" id="cd08916">
    <property type="entry name" value="TrHb3_P"/>
    <property type="match status" value="1"/>
</dbReference>
<reference evidence="5 6" key="1">
    <citation type="submission" date="2018-05" db="EMBL/GenBank/DDBJ databases">
        <title>Genomic Encyclopedia of Type Strains, Phase IV (KMG-IV): sequencing the most valuable type-strain genomes for metagenomic binning, comparative biology and taxonomic classification.</title>
        <authorList>
            <person name="Goeker M."/>
        </authorList>
    </citation>
    <scope>NUCLEOTIDE SEQUENCE [LARGE SCALE GENOMIC DNA]</scope>
    <source>
        <strain evidence="5 6">DSM 14263</strain>
    </source>
</reference>
<dbReference type="InterPro" id="IPR009050">
    <property type="entry name" value="Globin-like_sf"/>
</dbReference>
<keyword evidence="2" id="KW-0349">Heme</keyword>
<keyword evidence="3" id="KW-0479">Metal-binding</keyword>
<dbReference type="AlphaFoldDB" id="A0A316HXB6"/>
<keyword evidence="4" id="KW-0408">Iron</keyword>
<keyword evidence="1" id="KW-0813">Transport</keyword>
<dbReference type="Pfam" id="PF01152">
    <property type="entry name" value="Bac_globin"/>
    <property type="match status" value="1"/>
</dbReference>
<name>A0A316HXB6_9GAMM</name>
<organism evidence="5 6">
    <name type="scientific">Fulvimonas soli</name>
    <dbReference type="NCBI Taxonomy" id="155197"/>
    <lineage>
        <taxon>Bacteria</taxon>
        <taxon>Pseudomonadati</taxon>
        <taxon>Pseudomonadota</taxon>
        <taxon>Gammaproteobacteria</taxon>
        <taxon>Lysobacterales</taxon>
        <taxon>Rhodanobacteraceae</taxon>
        <taxon>Fulvimonas</taxon>
    </lineage>
</organism>
<dbReference type="GO" id="GO:0046872">
    <property type="term" value="F:metal ion binding"/>
    <property type="evidence" value="ECO:0007669"/>
    <property type="project" value="UniProtKB-KW"/>
</dbReference>
<evidence type="ECO:0000256" key="3">
    <source>
        <dbReference type="ARBA" id="ARBA00022723"/>
    </source>
</evidence>
<dbReference type="SUPFAM" id="SSF46458">
    <property type="entry name" value="Globin-like"/>
    <property type="match status" value="1"/>
</dbReference>
<protein>
    <submittedName>
        <fullName evidence="5">Hemoglobin</fullName>
    </submittedName>
</protein>
<evidence type="ECO:0000256" key="2">
    <source>
        <dbReference type="ARBA" id="ARBA00022617"/>
    </source>
</evidence>
<proteinExistence type="predicted"/>
<dbReference type="InterPro" id="IPR012292">
    <property type="entry name" value="Globin/Proto"/>
</dbReference>
<evidence type="ECO:0000256" key="4">
    <source>
        <dbReference type="ARBA" id="ARBA00023004"/>
    </source>
</evidence>
<evidence type="ECO:0000313" key="6">
    <source>
        <dbReference type="Proteomes" id="UP000245812"/>
    </source>
</evidence>
<accession>A0A316HXB6</accession>
<dbReference type="InterPro" id="IPR001486">
    <property type="entry name" value="Hemoglobin_trunc"/>
</dbReference>
<dbReference type="Proteomes" id="UP000245812">
    <property type="component" value="Unassembled WGS sequence"/>
</dbReference>
<evidence type="ECO:0000256" key="1">
    <source>
        <dbReference type="ARBA" id="ARBA00022448"/>
    </source>
</evidence>
<dbReference type="GO" id="GO:0019825">
    <property type="term" value="F:oxygen binding"/>
    <property type="evidence" value="ECO:0007669"/>
    <property type="project" value="InterPro"/>
</dbReference>
<keyword evidence="6" id="KW-1185">Reference proteome</keyword>
<gene>
    <name evidence="5" type="ORF">C7456_10856</name>
</gene>
<dbReference type="RefSeq" id="WP_109723893.1">
    <property type="nucleotide sequence ID" value="NZ_MSZV01000089.1"/>
</dbReference>
<sequence>MRIPSLDESAIARLVDRFYDQVQADPVLGPVFDPVVHDWPAHKRLLVSFWCSVALRANSYRGNPMAAHRSLPIDAGHFEHWLGLWRATCRELLDEAPAAQMIEYAERIGRSLRMGLGLSERSGMPVPGAIRTGF</sequence>